<dbReference type="RefSeq" id="WP_159460069.1">
    <property type="nucleotide sequence ID" value="NZ_FWZX01000001.1"/>
</dbReference>
<keyword evidence="8" id="KW-0175">Coiled coil</keyword>
<evidence type="ECO:0000313" key="9">
    <source>
        <dbReference type="EMBL" id="SME92807.1"/>
    </source>
</evidence>
<dbReference type="AlphaFoldDB" id="A0A1Y6BA51"/>
<dbReference type="Proteomes" id="UP000192917">
    <property type="component" value="Unassembled WGS sequence"/>
</dbReference>
<dbReference type="InterPro" id="IPR003423">
    <property type="entry name" value="OMP_efflux"/>
</dbReference>
<keyword evidence="5" id="KW-0812">Transmembrane</keyword>
<dbReference type="GO" id="GO:0009279">
    <property type="term" value="C:cell outer membrane"/>
    <property type="evidence" value="ECO:0007669"/>
    <property type="project" value="UniProtKB-SubCell"/>
</dbReference>
<keyword evidence="4" id="KW-1134">Transmembrane beta strand</keyword>
<name>A0A1Y6BA51_9PROT</name>
<accession>A0A1Y6BA51</accession>
<dbReference type="SUPFAM" id="SSF56954">
    <property type="entry name" value="Outer membrane efflux proteins (OEP)"/>
    <property type="match status" value="1"/>
</dbReference>
<dbReference type="GO" id="GO:0015562">
    <property type="term" value="F:efflux transmembrane transporter activity"/>
    <property type="evidence" value="ECO:0007669"/>
    <property type="project" value="InterPro"/>
</dbReference>
<dbReference type="NCBIfam" id="TIGR01844">
    <property type="entry name" value="type_I_sec_TolC"/>
    <property type="match status" value="1"/>
</dbReference>
<evidence type="ECO:0000256" key="4">
    <source>
        <dbReference type="ARBA" id="ARBA00022452"/>
    </source>
</evidence>
<keyword evidence="6" id="KW-0472">Membrane</keyword>
<evidence type="ECO:0000256" key="8">
    <source>
        <dbReference type="SAM" id="Coils"/>
    </source>
</evidence>
<comment type="subcellular location">
    <subcellularLocation>
        <location evidence="1">Cell outer membrane</location>
    </subcellularLocation>
</comment>
<evidence type="ECO:0000256" key="3">
    <source>
        <dbReference type="ARBA" id="ARBA00022448"/>
    </source>
</evidence>
<keyword evidence="7" id="KW-0998">Cell outer membrane</keyword>
<dbReference type="GO" id="GO:0015288">
    <property type="term" value="F:porin activity"/>
    <property type="evidence" value="ECO:0007669"/>
    <property type="project" value="TreeGrafter"/>
</dbReference>
<keyword evidence="10" id="KW-1185">Reference proteome</keyword>
<feature type="coiled-coil region" evidence="8">
    <location>
        <begin position="206"/>
        <end position="233"/>
    </location>
</feature>
<evidence type="ECO:0000256" key="6">
    <source>
        <dbReference type="ARBA" id="ARBA00023136"/>
    </source>
</evidence>
<sequence>MRVSRLLARALRDGSDHSLPPAGLRALAGGAALALALAAQPGLPRAETLSDSVALAVSGHPQVRGAEAGYRASERAVEVEKGGFLPSVEVTADTGYQHATRGPDNADATKANLWRRRYRGALSQLLFDGFATSNRVEAADSRARSSLFELYGAADEVALRAIEAHLAVVLGRRLVDFARENVALHRRIFGDVEEAARRGGGSTADVDQVRTRRAFAESQLRRLQGDLQNAEADYIEAVGAMPGSLERPAVPLDKLPPSVEDALQITWKSNPRRRAALAESRAAGHSADAATGSFYPTVDVELAHEGRKGVSGEPDFETDSTALLQLRWNLYNGGADTAARRRALEQENQARLKVYEIDRRLRQDLETAYTNYRVATDQVALLRDRVATAEKVTVAYGEQFKLRQRTILDLLDSGNELFVARVDLARTELDQVRAAYAILTRIGTVLPALDVKLKVEDVASVPEREPAAPPK</sequence>
<evidence type="ECO:0000256" key="1">
    <source>
        <dbReference type="ARBA" id="ARBA00004442"/>
    </source>
</evidence>
<dbReference type="GO" id="GO:1990281">
    <property type="term" value="C:efflux pump complex"/>
    <property type="evidence" value="ECO:0007669"/>
    <property type="project" value="TreeGrafter"/>
</dbReference>
<dbReference type="PANTHER" id="PTHR30026">
    <property type="entry name" value="OUTER MEMBRANE PROTEIN TOLC"/>
    <property type="match status" value="1"/>
</dbReference>
<dbReference type="InterPro" id="IPR051906">
    <property type="entry name" value="TolC-like"/>
</dbReference>
<dbReference type="EMBL" id="FWZX01000001">
    <property type="protein sequence ID" value="SME92807.1"/>
    <property type="molecule type" value="Genomic_DNA"/>
</dbReference>
<comment type="similarity">
    <text evidence="2">Belongs to the outer membrane factor (OMF) (TC 1.B.17) family.</text>
</comment>
<dbReference type="PANTHER" id="PTHR30026:SF22">
    <property type="entry name" value="OUTER MEMBRANE EFFLUX PROTEIN"/>
    <property type="match status" value="1"/>
</dbReference>
<gene>
    <name evidence="9" type="ORF">SAMN05428998_101531</name>
</gene>
<dbReference type="Gene3D" id="1.20.1600.10">
    <property type="entry name" value="Outer membrane efflux proteins (OEP)"/>
    <property type="match status" value="1"/>
</dbReference>
<evidence type="ECO:0000256" key="5">
    <source>
        <dbReference type="ARBA" id="ARBA00022692"/>
    </source>
</evidence>
<keyword evidence="3" id="KW-0813">Transport</keyword>
<proteinExistence type="inferred from homology"/>
<protein>
    <submittedName>
        <fullName evidence="9">Outer membrane protein, adhesin transport system</fullName>
    </submittedName>
</protein>
<dbReference type="STRING" id="560819.SAMN05428998_101531"/>
<evidence type="ECO:0000313" key="10">
    <source>
        <dbReference type="Proteomes" id="UP000192917"/>
    </source>
</evidence>
<dbReference type="Pfam" id="PF02321">
    <property type="entry name" value="OEP"/>
    <property type="match status" value="2"/>
</dbReference>
<reference evidence="9 10" key="1">
    <citation type="submission" date="2017-04" db="EMBL/GenBank/DDBJ databases">
        <authorList>
            <person name="Afonso C.L."/>
            <person name="Miller P.J."/>
            <person name="Scott M.A."/>
            <person name="Spackman E."/>
            <person name="Goraichik I."/>
            <person name="Dimitrov K.M."/>
            <person name="Suarez D.L."/>
            <person name="Swayne D.E."/>
        </authorList>
    </citation>
    <scope>NUCLEOTIDE SEQUENCE [LARGE SCALE GENOMIC DNA]</scope>
    <source>
        <strain evidence="9 10">USBA 355</strain>
    </source>
</reference>
<evidence type="ECO:0000256" key="2">
    <source>
        <dbReference type="ARBA" id="ARBA00007613"/>
    </source>
</evidence>
<organism evidence="9 10">
    <name type="scientific">Tistlia consotensis USBA 355</name>
    <dbReference type="NCBI Taxonomy" id="560819"/>
    <lineage>
        <taxon>Bacteria</taxon>
        <taxon>Pseudomonadati</taxon>
        <taxon>Pseudomonadota</taxon>
        <taxon>Alphaproteobacteria</taxon>
        <taxon>Rhodospirillales</taxon>
        <taxon>Rhodovibrionaceae</taxon>
        <taxon>Tistlia</taxon>
    </lineage>
</organism>
<evidence type="ECO:0000256" key="7">
    <source>
        <dbReference type="ARBA" id="ARBA00023237"/>
    </source>
</evidence>
<dbReference type="InterPro" id="IPR010130">
    <property type="entry name" value="T1SS_OMP_TolC"/>
</dbReference>